<dbReference type="SUPFAM" id="SSF53474">
    <property type="entry name" value="alpha/beta-Hydrolases"/>
    <property type="match status" value="1"/>
</dbReference>
<dbReference type="AlphaFoldDB" id="A0A7W2PTJ5"/>
<reference evidence="1 2" key="1">
    <citation type="submission" date="2020-07" db="EMBL/GenBank/DDBJ databases">
        <title>Diversity of carbapenemase encoding genes among Pseudomonas putida group clinical isolates in a tertiary Brazilian hospital.</title>
        <authorList>
            <person name="Alberto-Lei F."/>
            <person name="Nodari C.S."/>
            <person name="Streling A.P."/>
            <person name="Paulino J.T."/>
            <person name="Bessa-Neto F.O."/>
            <person name="Cayo R."/>
            <person name="Gales A.C."/>
        </authorList>
    </citation>
    <scope>NUCLEOTIDE SEQUENCE [LARGE SCALE GENOMIC DNA]</scope>
    <source>
        <strain evidence="1 2">14535</strain>
    </source>
</reference>
<gene>
    <name evidence="1" type="ORF">H4C44_14175</name>
</gene>
<dbReference type="Proteomes" id="UP000556620">
    <property type="component" value="Unassembled WGS sequence"/>
</dbReference>
<sequence>MEIFYKNKDVIISNSFYDTELLVISFCPLIDERQTMTKDSGYGKVFFENKKISCIYVIPTWNHWYQYEYMQDALEIVKVIAKGFKKVVLYGVSMGGYGVLKYANYLKACDVISISPQAAVTGAQSEFDSRFLQFWNKIDYKSDSWHAENNFPLNITIFYDRYHLEDGRHARLVSNYIKHAKLISLPFSGHEVFAVLNESGILSDFIFSLLSANVDYAVLLSKYRRNRAKSGVAWMYAARNSLTRNRVNAAGRLYKKSIDVIEWRKLNGLTIDAAKAKMTLLSFVDYCFSTNNYAWFYDMYKRFSNRKIINVDLTEHYIECCFLSGDGNAFIAAVQELDKSGKARSPKVAHLTKQAIEKSIAAASDFH</sequence>
<comment type="caution">
    <text evidence="1">The sequence shown here is derived from an EMBL/GenBank/DDBJ whole genome shotgun (WGS) entry which is preliminary data.</text>
</comment>
<dbReference type="RefSeq" id="WP_182368206.1">
    <property type="nucleotide sequence ID" value="NZ_JACGCU010000022.1"/>
</dbReference>
<protein>
    <recommendedName>
        <fullName evidence="3">Alpha/beta hydrolase</fullName>
    </recommendedName>
</protein>
<dbReference type="Gene3D" id="3.40.50.1820">
    <property type="entry name" value="alpha/beta hydrolase"/>
    <property type="match status" value="1"/>
</dbReference>
<organism evidence="1 2">
    <name type="scientific">Pseudomonas juntendi</name>
    <dbReference type="NCBI Taxonomy" id="2666183"/>
    <lineage>
        <taxon>Bacteria</taxon>
        <taxon>Pseudomonadati</taxon>
        <taxon>Pseudomonadota</taxon>
        <taxon>Gammaproteobacteria</taxon>
        <taxon>Pseudomonadales</taxon>
        <taxon>Pseudomonadaceae</taxon>
        <taxon>Pseudomonas</taxon>
    </lineage>
</organism>
<dbReference type="EMBL" id="JACGCU010000022">
    <property type="protein sequence ID" value="MBA6060320.1"/>
    <property type="molecule type" value="Genomic_DNA"/>
</dbReference>
<name>A0A7W2PTJ5_9PSED</name>
<accession>A0A7W2PTJ5</accession>
<dbReference type="InterPro" id="IPR029058">
    <property type="entry name" value="AB_hydrolase_fold"/>
</dbReference>
<proteinExistence type="predicted"/>
<evidence type="ECO:0000313" key="2">
    <source>
        <dbReference type="Proteomes" id="UP000556620"/>
    </source>
</evidence>
<evidence type="ECO:0008006" key="3">
    <source>
        <dbReference type="Google" id="ProtNLM"/>
    </source>
</evidence>
<evidence type="ECO:0000313" key="1">
    <source>
        <dbReference type="EMBL" id="MBA6060320.1"/>
    </source>
</evidence>